<evidence type="ECO:0000313" key="1">
    <source>
        <dbReference type="EMBL" id="MBB4921995.1"/>
    </source>
</evidence>
<name>A0A7W7QYK5_KITKI</name>
<evidence type="ECO:0000313" key="2">
    <source>
        <dbReference type="Proteomes" id="UP000540506"/>
    </source>
</evidence>
<dbReference type="AlphaFoldDB" id="A0A7W7QYK5"/>
<protein>
    <submittedName>
        <fullName evidence="1">Uncharacterized protein</fullName>
    </submittedName>
</protein>
<dbReference type="EMBL" id="JACHJV010000001">
    <property type="protein sequence ID" value="MBB4921995.1"/>
    <property type="molecule type" value="Genomic_DNA"/>
</dbReference>
<dbReference type="RefSeq" id="WP_184934244.1">
    <property type="nucleotide sequence ID" value="NZ_JACHJV010000001.1"/>
</dbReference>
<gene>
    <name evidence="1" type="ORF">FHR34_000988</name>
</gene>
<comment type="caution">
    <text evidence="1">The sequence shown here is derived from an EMBL/GenBank/DDBJ whole genome shotgun (WGS) entry which is preliminary data.</text>
</comment>
<organism evidence="1 2">
    <name type="scientific">Kitasatospora kifunensis</name>
    <name type="common">Streptomyces kifunensis</name>
    <dbReference type="NCBI Taxonomy" id="58351"/>
    <lineage>
        <taxon>Bacteria</taxon>
        <taxon>Bacillati</taxon>
        <taxon>Actinomycetota</taxon>
        <taxon>Actinomycetes</taxon>
        <taxon>Kitasatosporales</taxon>
        <taxon>Streptomycetaceae</taxon>
        <taxon>Kitasatospora</taxon>
    </lineage>
</organism>
<keyword evidence="2" id="KW-1185">Reference proteome</keyword>
<sequence>MSEYQYYEFLAVDRPLSADQLAEVRALSTRARVTSTRFTNSYQWGDFRGNPGKLMERYYDAHLYVANWGTHRVMFRLPDHLLDLRTARQYCFEESVHAWSFGQHVLLDLSNEDEEGDWDEDAEDSLAALVGVRAELAAGDLRGLYLAWLSALSGFELREDGEEEFQSEVEPPLPAGLATLSAPQRALADFLRVDPDLLAVAADASPAQTSTTAPEGDLTRWVEALSAAEKNALLLRVVRDEDPHVRTELLQRFHGAAKHAPADAVRRTAAQLMDAAAARRAERQRLATEQRAHEVARREQQAALAREQRLTTLVGQQEQSWLRVSALIDTRKPTGYDAAVELLEDLREVSQRTDDPDEFIRRLALLCQQHQRKSSLIERFNRAGLTD</sequence>
<reference evidence="1 2" key="1">
    <citation type="submission" date="2020-08" db="EMBL/GenBank/DDBJ databases">
        <title>Sequencing the genomes of 1000 actinobacteria strains.</title>
        <authorList>
            <person name="Klenk H.-P."/>
        </authorList>
    </citation>
    <scope>NUCLEOTIDE SEQUENCE [LARGE SCALE GENOMIC DNA]</scope>
    <source>
        <strain evidence="1 2">DSM 41654</strain>
    </source>
</reference>
<dbReference type="Proteomes" id="UP000540506">
    <property type="component" value="Unassembled WGS sequence"/>
</dbReference>
<accession>A0A7W7QYK5</accession>
<proteinExistence type="predicted"/>